<accession>A0A9X2D9N5</accession>
<dbReference type="AlphaFoldDB" id="A0A9X2D9N5"/>
<comment type="caution">
    <text evidence="2">The sequence shown here is derived from an EMBL/GenBank/DDBJ whole genome shotgun (WGS) entry which is preliminary data.</text>
</comment>
<dbReference type="PANTHER" id="PTHR36113:SF6">
    <property type="entry name" value="FOSFOMYCIN RESISTANCE PROTEIN FOSX"/>
    <property type="match status" value="1"/>
</dbReference>
<protein>
    <submittedName>
        <fullName evidence="2">Glyoxalase</fullName>
    </submittedName>
</protein>
<evidence type="ECO:0000313" key="2">
    <source>
        <dbReference type="EMBL" id="MCM0621913.1"/>
    </source>
</evidence>
<dbReference type="Gene3D" id="3.10.180.10">
    <property type="entry name" value="2,3-Dihydroxybiphenyl 1,2-Dioxygenase, domain 1"/>
    <property type="match status" value="1"/>
</dbReference>
<feature type="domain" description="VOC" evidence="1">
    <location>
        <begin position="4"/>
        <end position="130"/>
    </location>
</feature>
<dbReference type="InterPro" id="IPR051332">
    <property type="entry name" value="Fosfomycin_Res_Enzymes"/>
</dbReference>
<name>A0A9X2D9N5_9ACTN</name>
<gene>
    <name evidence="2" type="ORF">M8330_16605</name>
</gene>
<proteinExistence type="predicted"/>
<dbReference type="EMBL" id="JAMOIL010000024">
    <property type="protein sequence ID" value="MCM0621913.1"/>
    <property type="molecule type" value="Genomic_DNA"/>
</dbReference>
<sequence>MSSALHHVELWTGDLAAVEQAWGWLLGRLGWRDGDAWDRGRTWTYTDGTYLVLEQSPAVTDEVHDRLRAGMNHLALHAPTSAVLDDVRADAAAHGWCEMFAERYPHAGGPAHRALFLENEQGFEIEIVAPPA</sequence>
<dbReference type="SUPFAM" id="SSF54593">
    <property type="entry name" value="Glyoxalase/Bleomycin resistance protein/Dihydroxybiphenyl dioxygenase"/>
    <property type="match status" value="1"/>
</dbReference>
<organism evidence="2 3">
    <name type="scientific">Nocardioides bruguierae</name>
    <dbReference type="NCBI Taxonomy" id="2945102"/>
    <lineage>
        <taxon>Bacteria</taxon>
        <taxon>Bacillati</taxon>
        <taxon>Actinomycetota</taxon>
        <taxon>Actinomycetes</taxon>
        <taxon>Propionibacteriales</taxon>
        <taxon>Nocardioidaceae</taxon>
        <taxon>Nocardioides</taxon>
    </lineage>
</organism>
<dbReference type="PROSITE" id="PS51819">
    <property type="entry name" value="VOC"/>
    <property type="match status" value="1"/>
</dbReference>
<evidence type="ECO:0000259" key="1">
    <source>
        <dbReference type="PROSITE" id="PS51819"/>
    </source>
</evidence>
<dbReference type="Proteomes" id="UP001139485">
    <property type="component" value="Unassembled WGS sequence"/>
</dbReference>
<dbReference type="Pfam" id="PF13669">
    <property type="entry name" value="Glyoxalase_4"/>
    <property type="match status" value="1"/>
</dbReference>
<evidence type="ECO:0000313" key="3">
    <source>
        <dbReference type="Proteomes" id="UP001139485"/>
    </source>
</evidence>
<dbReference type="RefSeq" id="WP_250828235.1">
    <property type="nucleotide sequence ID" value="NZ_JAMOIL010000024.1"/>
</dbReference>
<dbReference type="InterPro" id="IPR029068">
    <property type="entry name" value="Glyas_Bleomycin-R_OHBP_Dase"/>
</dbReference>
<dbReference type="InterPro" id="IPR037523">
    <property type="entry name" value="VOC_core"/>
</dbReference>
<reference evidence="2" key="1">
    <citation type="submission" date="2022-05" db="EMBL/GenBank/DDBJ databases">
        <authorList>
            <person name="Tuo L."/>
        </authorList>
    </citation>
    <scope>NUCLEOTIDE SEQUENCE</scope>
    <source>
        <strain evidence="2">BSK12Z-4</strain>
    </source>
</reference>
<keyword evidence="3" id="KW-1185">Reference proteome</keyword>
<dbReference type="PANTHER" id="PTHR36113">
    <property type="entry name" value="LYASE, PUTATIVE-RELATED-RELATED"/>
    <property type="match status" value="1"/>
</dbReference>